<comment type="caution">
    <text evidence="7">The sequence shown here is derived from an EMBL/GenBank/DDBJ whole genome shotgun (WGS) entry which is preliminary data.</text>
</comment>
<keyword evidence="4" id="KW-0862">Zinc</keyword>
<keyword evidence="5" id="KW-0539">Nucleus</keyword>
<dbReference type="InterPro" id="IPR012337">
    <property type="entry name" value="RNaseH-like_sf"/>
</dbReference>
<keyword evidence="3" id="KW-0863">Zinc-finger</keyword>
<evidence type="ECO:0000313" key="7">
    <source>
        <dbReference type="EMBL" id="CAE6468693.1"/>
    </source>
</evidence>
<accession>A0A8H3C0W1</accession>
<dbReference type="InterPro" id="IPR008906">
    <property type="entry name" value="HATC_C_dom"/>
</dbReference>
<dbReference type="EMBL" id="CAJMWX010001118">
    <property type="protein sequence ID" value="CAE6468693.1"/>
    <property type="molecule type" value="Genomic_DNA"/>
</dbReference>
<proteinExistence type="predicted"/>
<evidence type="ECO:0000256" key="2">
    <source>
        <dbReference type="ARBA" id="ARBA00022723"/>
    </source>
</evidence>
<gene>
    <name evidence="7" type="ORF">RDB_LOCUS103008</name>
</gene>
<evidence type="ECO:0000256" key="1">
    <source>
        <dbReference type="ARBA" id="ARBA00004123"/>
    </source>
</evidence>
<dbReference type="GO" id="GO:0046983">
    <property type="term" value="F:protein dimerization activity"/>
    <property type="evidence" value="ECO:0007669"/>
    <property type="project" value="InterPro"/>
</dbReference>
<sequence>MPVNTRTSIAPFLNVLREAVLRLPESVPSASIKDPIYLSFHKKAACSNERTFMTFEQAYTQCFKPNPQGPLIVDREFGGDLCLPRYNAQLNFDREEWDLTEPLINVLKPFQTATKGMLRRDVATIADVIPTFNILERKLIETAAKLWSVAKPTSRESASAQALLTGLEAGLGKVQQYQDLARESDLCLISTDYRANTPDPMILSARHAMAPNSSANPTNTWESEIYSNVPSFMESFDRELQEFLSGSYPCSPGISTLGWWKLYGFHFPTISHMACDFLCIPAASVLVERLFSQ</sequence>
<reference evidence="7" key="1">
    <citation type="submission" date="2021-01" db="EMBL/GenBank/DDBJ databases">
        <authorList>
            <person name="Kaushik A."/>
        </authorList>
    </citation>
    <scope>NUCLEOTIDE SEQUENCE</scope>
    <source>
        <strain evidence="7">AG4-R118</strain>
    </source>
</reference>
<dbReference type="Pfam" id="PF05699">
    <property type="entry name" value="Dimer_Tnp_hAT"/>
    <property type="match status" value="1"/>
</dbReference>
<evidence type="ECO:0000313" key="8">
    <source>
        <dbReference type="Proteomes" id="UP000663888"/>
    </source>
</evidence>
<dbReference type="SUPFAM" id="SSF53098">
    <property type="entry name" value="Ribonuclease H-like"/>
    <property type="match status" value="1"/>
</dbReference>
<organism evidence="7 8">
    <name type="scientific">Rhizoctonia solani</name>
    <dbReference type="NCBI Taxonomy" id="456999"/>
    <lineage>
        <taxon>Eukaryota</taxon>
        <taxon>Fungi</taxon>
        <taxon>Dikarya</taxon>
        <taxon>Basidiomycota</taxon>
        <taxon>Agaricomycotina</taxon>
        <taxon>Agaricomycetes</taxon>
        <taxon>Cantharellales</taxon>
        <taxon>Ceratobasidiaceae</taxon>
        <taxon>Rhizoctonia</taxon>
    </lineage>
</organism>
<keyword evidence="2" id="KW-0479">Metal-binding</keyword>
<comment type="subcellular location">
    <subcellularLocation>
        <location evidence="1">Nucleus</location>
    </subcellularLocation>
</comment>
<feature type="domain" description="HAT C-terminal dimerisation" evidence="6">
    <location>
        <begin position="255"/>
        <end position="293"/>
    </location>
</feature>
<evidence type="ECO:0000256" key="4">
    <source>
        <dbReference type="ARBA" id="ARBA00022833"/>
    </source>
</evidence>
<evidence type="ECO:0000256" key="5">
    <source>
        <dbReference type="ARBA" id="ARBA00023242"/>
    </source>
</evidence>
<dbReference type="GO" id="GO:0005634">
    <property type="term" value="C:nucleus"/>
    <property type="evidence" value="ECO:0007669"/>
    <property type="project" value="UniProtKB-SubCell"/>
</dbReference>
<evidence type="ECO:0000259" key="6">
    <source>
        <dbReference type="Pfam" id="PF05699"/>
    </source>
</evidence>
<dbReference type="PANTHER" id="PTHR46481">
    <property type="entry name" value="ZINC FINGER BED DOMAIN-CONTAINING PROTEIN 4"/>
    <property type="match status" value="1"/>
</dbReference>
<dbReference type="GO" id="GO:0008270">
    <property type="term" value="F:zinc ion binding"/>
    <property type="evidence" value="ECO:0007669"/>
    <property type="project" value="UniProtKB-KW"/>
</dbReference>
<dbReference type="AlphaFoldDB" id="A0A8H3C0W1"/>
<dbReference type="Proteomes" id="UP000663888">
    <property type="component" value="Unassembled WGS sequence"/>
</dbReference>
<name>A0A8H3C0W1_9AGAM</name>
<dbReference type="PANTHER" id="PTHR46481:SF10">
    <property type="entry name" value="ZINC FINGER BED DOMAIN-CONTAINING PROTEIN 39"/>
    <property type="match status" value="1"/>
</dbReference>
<dbReference type="InterPro" id="IPR052035">
    <property type="entry name" value="ZnF_BED_domain_contain"/>
</dbReference>
<protein>
    <recommendedName>
        <fullName evidence="6">HAT C-terminal dimerisation domain-containing protein</fullName>
    </recommendedName>
</protein>
<evidence type="ECO:0000256" key="3">
    <source>
        <dbReference type="ARBA" id="ARBA00022771"/>
    </source>
</evidence>